<dbReference type="Proteomes" id="UP000836387">
    <property type="component" value="Unassembled WGS sequence"/>
</dbReference>
<proteinExistence type="predicted"/>
<reference evidence="1" key="1">
    <citation type="submission" date="2020-04" db="EMBL/GenBank/DDBJ databases">
        <authorList>
            <person name="Broberg M."/>
        </authorList>
    </citation>
    <scope>NUCLEOTIDE SEQUENCE</scope>
</reference>
<reference evidence="1" key="2">
    <citation type="submission" date="2021-10" db="EMBL/GenBank/DDBJ databases">
        <authorList>
            <person name="Piombo E."/>
        </authorList>
    </citation>
    <scope>NUCLEOTIDE SEQUENCE</scope>
</reference>
<comment type="caution">
    <text evidence="1">The sequence shown here is derived from an EMBL/GenBank/DDBJ whole genome shotgun (WGS) entry which is preliminary data.</text>
</comment>
<keyword evidence="2" id="KW-1185">Reference proteome</keyword>
<organism evidence="1 2">
    <name type="scientific">Clonostachys rosea f. rosea IK726</name>
    <dbReference type="NCBI Taxonomy" id="1349383"/>
    <lineage>
        <taxon>Eukaryota</taxon>
        <taxon>Fungi</taxon>
        <taxon>Dikarya</taxon>
        <taxon>Ascomycota</taxon>
        <taxon>Pezizomycotina</taxon>
        <taxon>Sordariomycetes</taxon>
        <taxon>Hypocreomycetidae</taxon>
        <taxon>Hypocreales</taxon>
        <taxon>Bionectriaceae</taxon>
        <taxon>Clonostachys</taxon>
    </lineage>
</organism>
<evidence type="ECO:0000313" key="1">
    <source>
        <dbReference type="EMBL" id="CAG9936402.1"/>
    </source>
</evidence>
<protein>
    <submittedName>
        <fullName evidence="1">Uncharacterized protein</fullName>
    </submittedName>
</protein>
<evidence type="ECO:0000313" key="2">
    <source>
        <dbReference type="Proteomes" id="UP000836387"/>
    </source>
</evidence>
<gene>
    <name evidence="1" type="ORF">CRV2_00003582</name>
</gene>
<dbReference type="EMBL" id="CADEHS020000001">
    <property type="protein sequence ID" value="CAG9936402.1"/>
    <property type="molecule type" value="Genomic_DNA"/>
</dbReference>
<accession>A0ACA9T677</accession>
<name>A0ACA9T677_BIOOC</name>
<sequence length="337" mass="37907">MNADSANYRLTETGLRLGTREKPFMTEVFTSTSKGYAILADKFIREADGILLAYSVTNKNALRQVTDQYDKIERARSVGYMRRNGCQCHRVPLMPLLLVGIDSGSNVPRMVSKPQGANLALQLGIEFMEVNETGNSPIEILFYPIVRVIDTYTRKGKGFDEFSRCPGEQRSGARAISRRMKSDLDKIKASIRPYRRKTREAGINTLRNAIVNDQQETARRLIQSGVDVNSYDQSGFTLLHIAAALNRVEIAKLLLQNGASVNQIAPLNGTALTVAASRGNDEIVQLLLGYGARVDDPCDYYENMLQTSARRDNPNILRQLNKRMSWNPFKTRKYSWC</sequence>